<dbReference type="EMBL" id="JAAMOW010000002">
    <property type="protein sequence ID" value="NGY04122.1"/>
    <property type="molecule type" value="Genomic_DNA"/>
</dbReference>
<sequence length="80" mass="8376">MSMPEQEFVFAVRGSAPSGTPADVTAAMCGRGLDRRDPATSCEAAVAPTFATLRPATSRADRESGPRQNVAQTAARPQRA</sequence>
<reference evidence="2 3" key="1">
    <citation type="journal article" date="2014" name="Int. J. Syst. Evol. Microbiol.">
        <title>Solimonas terrae sp. nov., isolated from soil.</title>
        <authorList>
            <person name="Kim S.J."/>
            <person name="Moon J.Y."/>
            <person name="Weon H.Y."/>
            <person name="Ahn J.H."/>
            <person name="Chen W.M."/>
            <person name="Kwon S.W."/>
        </authorList>
    </citation>
    <scope>NUCLEOTIDE SEQUENCE [LARGE SCALE GENOMIC DNA]</scope>
    <source>
        <strain evidence="2 3">KIS83-12</strain>
    </source>
</reference>
<dbReference type="RefSeq" id="WP_166252751.1">
    <property type="nucleotide sequence ID" value="NZ_JAAMOW010000002.1"/>
</dbReference>
<organism evidence="2 3">
    <name type="scientific">Solimonas terrae</name>
    <dbReference type="NCBI Taxonomy" id="1396819"/>
    <lineage>
        <taxon>Bacteria</taxon>
        <taxon>Pseudomonadati</taxon>
        <taxon>Pseudomonadota</taxon>
        <taxon>Gammaproteobacteria</taxon>
        <taxon>Nevskiales</taxon>
        <taxon>Nevskiaceae</taxon>
        <taxon>Solimonas</taxon>
    </lineage>
</organism>
<protein>
    <submittedName>
        <fullName evidence="2">Uncharacterized protein</fullName>
    </submittedName>
</protein>
<dbReference type="Proteomes" id="UP000472676">
    <property type="component" value="Unassembled WGS sequence"/>
</dbReference>
<evidence type="ECO:0000313" key="3">
    <source>
        <dbReference type="Proteomes" id="UP000472676"/>
    </source>
</evidence>
<name>A0A6M2BN90_9GAMM</name>
<accession>A0A6M2BN90</accession>
<feature type="region of interest" description="Disordered" evidence="1">
    <location>
        <begin position="54"/>
        <end position="80"/>
    </location>
</feature>
<dbReference type="AlphaFoldDB" id="A0A6M2BN90"/>
<evidence type="ECO:0000313" key="2">
    <source>
        <dbReference type="EMBL" id="NGY04122.1"/>
    </source>
</evidence>
<evidence type="ECO:0000256" key="1">
    <source>
        <dbReference type="SAM" id="MobiDB-lite"/>
    </source>
</evidence>
<gene>
    <name evidence="2" type="ORF">G7Y85_05040</name>
</gene>
<comment type="caution">
    <text evidence="2">The sequence shown here is derived from an EMBL/GenBank/DDBJ whole genome shotgun (WGS) entry which is preliminary data.</text>
</comment>
<keyword evidence="3" id="KW-1185">Reference proteome</keyword>
<proteinExistence type="predicted"/>